<dbReference type="CDD" id="cd01991">
    <property type="entry name" value="Asn_synthase_B_C"/>
    <property type="match status" value="1"/>
</dbReference>
<evidence type="ECO:0000256" key="5">
    <source>
        <dbReference type="ARBA" id="ARBA00022840"/>
    </source>
</evidence>
<feature type="domain" description="Glutamine amidotransferase type-2" evidence="11">
    <location>
        <begin position="2"/>
        <end position="215"/>
    </location>
</feature>
<comment type="pathway">
    <text evidence="1">Amino-acid biosynthesis; L-asparagine biosynthesis; L-asparagine from L-aspartate (L-Gln route): step 1/1.</text>
</comment>
<dbReference type="PANTHER" id="PTHR43284:SF1">
    <property type="entry name" value="ASPARAGINE SYNTHETASE"/>
    <property type="match status" value="1"/>
</dbReference>
<evidence type="ECO:0000256" key="8">
    <source>
        <dbReference type="PIRSR" id="PIRSR001589-1"/>
    </source>
</evidence>
<dbReference type="NCBIfam" id="TIGR01536">
    <property type="entry name" value="asn_synth_AEB"/>
    <property type="match status" value="1"/>
</dbReference>
<keyword evidence="8" id="KW-0061">Asparagine biosynthesis</keyword>
<feature type="site" description="Important for beta-aspartyl-AMP intermediate formation" evidence="10">
    <location>
        <position position="364"/>
    </location>
</feature>
<dbReference type="Pfam" id="PF13537">
    <property type="entry name" value="GATase_7"/>
    <property type="match status" value="1"/>
</dbReference>
<dbReference type="PROSITE" id="PS51278">
    <property type="entry name" value="GATASE_TYPE_2"/>
    <property type="match status" value="1"/>
</dbReference>
<dbReference type="InterPro" id="IPR017932">
    <property type="entry name" value="GATase_2_dom"/>
</dbReference>
<organism evidence="12 13">
    <name type="scientific">Methylococcus geothermalis</name>
    <dbReference type="NCBI Taxonomy" id="2681310"/>
    <lineage>
        <taxon>Bacteria</taxon>
        <taxon>Pseudomonadati</taxon>
        <taxon>Pseudomonadota</taxon>
        <taxon>Gammaproteobacteria</taxon>
        <taxon>Methylococcales</taxon>
        <taxon>Methylococcaceae</taxon>
        <taxon>Methylococcus</taxon>
    </lineage>
</organism>
<evidence type="ECO:0000256" key="1">
    <source>
        <dbReference type="ARBA" id="ARBA00005187"/>
    </source>
</evidence>
<dbReference type="Gene3D" id="3.40.50.620">
    <property type="entry name" value="HUPs"/>
    <property type="match status" value="1"/>
</dbReference>
<evidence type="ECO:0000256" key="2">
    <source>
        <dbReference type="ARBA" id="ARBA00005752"/>
    </source>
</evidence>
<evidence type="ECO:0000256" key="10">
    <source>
        <dbReference type="PIRSR" id="PIRSR001589-3"/>
    </source>
</evidence>
<comment type="similarity">
    <text evidence="2">Belongs to the asparagine synthetase family.</text>
</comment>
<protein>
    <recommendedName>
        <fullName evidence="3">asparagine synthase (glutamine-hydrolyzing)</fullName>
        <ecNumber evidence="3">6.3.5.4</ecNumber>
    </recommendedName>
</protein>
<dbReference type="Proteomes" id="UP000503004">
    <property type="component" value="Chromosome"/>
</dbReference>
<keyword evidence="12" id="KW-0436">Ligase</keyword>
<dbReference type="AlphaFoldDB" id="A0A858Q5T0"/>
<keyword evidence="13" id="KW-1185">Reference proteome</keyword>
<dbReference type="PIRSF" id="PIRSF001589">
    <property type="entry name" value="Asn_synthetase_glu-h"/>
    <property type="match status" value="1"/>
</dbReference>
<dbReference type="EMBL" id="CP046565">
    <property type="protein sequence ID" value="QJD29181.1"/>
    <property type="molecule type" value="Genomic_DNA"/>
</dbReference>
<dbReference type="EC" id="6.3.5.4" evidence="3"/>
<evidence type="ECO:0000313" key="12">
    <source>
        <dbReference type="EMBL" id="QJD29181.1"/>
    </source>
</evidence>
<evidence type="ECO:0000256" key="3">
    <source>
        <dbReference type="ARBA" id="ARBA00012737"/>
    </source>
</evidence>
<gene>
    <name evidence="12" type="primary">asnB</name>
    <name evidence="12" type="ORF">GNH96_03840</name>
</gene>
<dbReference type="GO" id="GO:0005524">
    <property type="term" value="F:ATP binding"/>
    <property type="evidence" value="ECO:0007669"/>
    <property type="project" value="UniProtKB-KW"/>
</dbReference>
<proteinExistence type="inferred from homology"/>
<name>A0A858Q5T0_9GAMM</name>
<dbReference type="SUPFAM" id="SSF52402">
    <property type="entry name" value="Adenine nucleotide alpha hydrolases-like"/>
    <property type="match status" value="1"/>
</dbReference>
<evidence type="ECO:0000256" key="9">
    <source>
        <dbReference type="PIRSR" id="PIRSR001589-2"/>
    </source>
</evidence>
<evidence type="ECO:0000313" key="13">
    <source>
        <dbReference type="Proteomes" id="UP000503004"/>
    </source>
</evidence>
<accession>A0A858Q5T0</accession>
<dbReference type="InterPro" id="IPR029055">
    <property type="entry name" value="Ntn_hydrolases_N"/>
</dbReference>
<keyword evidence="5 9" id="KW-0067">ATP-binding</keyword>
<dbReference type="PANTHER" id="PTHR43284">
    <property type="entry name" value="ASPARAGINE SYNTHETASE (GLUTAMINE-HYDROLYZING)"/>
    <property type="match status" value="1"/>
</dbReference>
<dbReference type="SUPFAM" id="SSF56235">
    <property type="entry name" value="N-terminal nucleophile aminohydrolases (Ntn hydrolases)"/>
    <property type="match status" value="1"/>
</dbReference>
<feature type="active site" description="For GATase activity" evidence="8">
    <location>
        <position position="2"/>
    </location>
</feature>
<comment type="catalytic activity">
    <reaction evidence="7">
        <text>L-aspartate + L-glutamine + ATP + H2O = L-asparagine + L-glutamate + AMP + diphosphate + H(+)</text>
        <dbReference type="Rhea" id="RHEA:12228"/>
        <dbReference type="ChEBI" id="CHEBI:15377"/>
        <dbReference type="ChEBI" id="CHEBI:15378"/>
        <dbReference type="ChEBI" id="CHEBI:29985"/>
        <dbReference type="ChEBI" id="CHEBI:29991"/>
        <dbReference type="ChEBI" id="CHEBI:30616"/>
        <dbReference type="ChEBI" id="CHEBI:33019"/>
        <dbReference type="ChEBI" id="CHEBI:58048"/>
        <dbReference type="ChEBI" id="CHEBI:58359"/>
        <dbReference type="ChEBI" id="CHEBI:456215"/>
        <dbReference type="EC" id="6.3.5.4"/>
    </reaction>
</comment>
<dbReference type="Pfam" id="PF00733">
    <property type="entry name" value="Asn_synthase"/>
    <property type="match status" value="1"/>
</dbReference>
<reference evidence="13" key="1">
    <citation type="submission" date="2019-12" db="EMBL/GenBank/DDBJ databases">
        <authorList>
            <person name="Awala S.I."/>
            <person name="Rhee S.K."/>
        </authorList>
    </citation>
    <scope>NUCLEOTIDE SEQUENCE [LARGE SCALE GENOMIC DNA]</scope>
    <source>
        <strain evidence="13">IM1</strain>
    </source>
</reference>
<dbReference type="KEGG" id="metu:GNH96_03840"/>
<dbReference type="GO" id="GO:0006529">
    <property type="term" value="P:asparagine biosynthetic process"/>
    <property type="evidence" value="ECO:0007669"/>
    <property type="project" value="UniProtKB-KW"/>
</dbReference>
<evidence type="ECO:0000259" key="11">
    <source>
        <dbReference type="PROSITE" id="PS51278"/>
    </source>
</evidence>
<dbReference type="InterPro" id="IPR001962">
    <property type="entry name" value="Asn_synthase"/>
</dbReference>
<dbReference type="GO" id="GO:0004066">
    <property type="term" value="F:asparagine synthase (glutamine-hydrolyzing) activity"/>
    <property type="evidence" value="ECO:0007669"/>
    <property type="project" value="UniProtKB-EC"/>
</dbReference>
<keyword evidence="4 9" id="KW-0547">Nucleotide-binding</keyword>
<sequence>MCGISGLVQLEGAADTSAMRRSVEAMVQALAHRGPDDSGVAGDGSAVFGMARLAIRGCHDGKQPMADAETGVMMVCNGEIDNHAELRGWLAERGRAVEHATDVAVIPGLYLELGDAFVERLVGAFALAVWDPRQGRLLLARDRAGERPLFYACRGGQVSFASQAAALVAGSAVPYPVDRSSVHAFLKAGYFEAPSSPFEGMRKVLPGERIAIDVKGVESTRYWRLNFTRGPARKNPQDEFDAVFREAVRRQSEVEVDFGAFLSGGVDSSLVTAVMRSVHPDRKLKAFGLRFSEGSYDEGEYAARVADMLGVDYTPVWVRPEDFPGTLADLVRQSGEPLADPAWVPTALLARRASDEVRVALVGEGADELFGGYPTYFGARLAERYSRLPGGLRALIRKAVEAWPVSDKKVTVSFLLKRFVQGDELDFLARHVLWTSSISPALLRRLGVTPPDVARVAGPRETMLDRLQLHDLETSLAEGLLTKADRASMRSALELRAPFLDKDVIEFAATLPERDRVQGLETKVFLKRMALRYLPKDIVYRKKRGLSVPLSAWLRGPLHDWAEARISSPRLEEIGIGTAAARALLREHDRRTADHARALWTLIVVSEWLEWKAGA</sequence>
<evidence type="ECO:0000256" key="4">
    <source>
        <dbReference type="ARBA" id="ARBA00022741"/>
    </source>
</evidence>
<dbReference type="InterPro" id="IPR014729">
    <property type="entry name" value="Rossmann-like_a/b/a_fold"/>
</dbReference>
<evidence type="ECO:0000256" key="6">
    <source>
        <dbReference type="ARBA" id="ARBA00022962"/>
    </source>
</evidence>
<dbReference type="InterPro" id="IPR051786">
    <property type="entry name" value="ASN_synthetase/amidase"/>
</dbReference>
<keyword evidence="8" id="KW-0028">Amino-acid biosynthesis</keyword>
<dbReference type="RefSeq" id="WP_169602443.1">
    <property type="nucleotide sequence ID" value="NZ_CP046565.1"/>
</dbReference>
<dbReference type="Gene3D" id="3.60.20.10">
    <property type="entry name" value="Glutamine Phosphoribosylpyrophosphate, subunit 1, domain 1"/>
    <property type="match status" value="1"/>
</dbReference>
<evidence type="ECO:0000256" key="7">
    <source>
        <dbReference type="ARBA" id="ARBA00048741"/>
    </source>
</evidence>
<dbReference type="InterPro" id="IPR033738">
    <property type="entry name" value="AsnB_N"/>
</dbReference>
<dbReference type="InterPro" id="IPR006426">
    <property type="entry name" value="Asn_synth_AEB"/>
</dbReference>
<dbReference type="GO" id="GO:0005829">
    <property type="term" value="C:cytosol"/>
    <property type="evidence" value="ECO:0007669"/>
    <property type="project" value="TreeGrafter"/>
</dbReference>
<keyword evidence="6 8" id="KW-0315">Glutamine amidotransferase</keyword>
<feature type="binding site" evidence="9">
    <location>
        <position position="102"/>
    </location>
    <ligand>
        <name>L-glutamine</name>
        <dbReference type="ChEBI" id="CHEBI:58359"/>
    </ligand>
</feature>
<dbReference type="CDD" id="cd00712">
    <property type="entry name" value="AsnB"/>
    <property type="match status" value="1"/>
</dbReference>